<dbReference type="GO" id="GO:0003700">
    <property type="term" value="F:DNA-binding transcription factor activity"/>
    <property type="evidence" value="ECO:0007669"/>
    <property type="project" value="InterPro"/>
</dbReference>
<comment type="caution">
    <text evidence="2">The sequence shown here is derived from an EMBL/GenBank/DDBJ whole genome shotgun (WGS) entry which is preliminary data.</text>
</comment>
<dbReference type="InterPro" id="IPR002481">
    <property type="entry name" value="FUR"/>
</dbReference>
<feature type="binding site" evidence="1">
    <location>
        <position position="133"/>
    </location>
    <ligand>
        <name>Zn(2+)</name>
        <dbReference type="ChEBI" id="CHEBI:29105"/>
    </ligand>
</feature>
<dbReference type="AlphaFoldDB" id="A0A2U2PA52"/>
<evidence type="ECO:0000256" key="1">
    <source>
        <dbReference type="PIRSR" id="PIRSR602481-1"/>
    </source>
</evidence>
<dbReference type="Gene3D" id="1.10.10.10">
    <property type="entry name" value="Winged helix-like DNA-binding domain superfamily/Winged helix DNA-binding domain"/>
    <property type="match status" value="1"/>
</dbReference>
<dbReference type="Proteomes" id="UP000245647">
    <property type="component" value="Unassembled WGS sequence"/>
</dbReference>
<keyword evidence="1" id="KW-0479">Metal-binding</keyword>
<accession>A0A2U2PA52</accession>
<keyword evidence="3" id="KW-1185">Reference proteome</keyword>
<dbReference type="RefSeq" id="WP_109418433.1">
    <property type="nucleotide sequence ID" value="NZ_QEAS01000041.1"/>
</dbReference>
<dbReference type="InterPro" id="IPR036390">
    <property type="entry name" value="WH_DNA-bd_sf"/>
</dbReference>
<dbReference type="InterPro" id="IPR036388">
    <property type="entry name" value="WH-like_DNA-bd_sf"/>
</dbReference>
<evidence type="ECO:0000313" key="3">
    <source>
        <dbReference type="Proteomes" id="UP000245647"/>
    </source>
</evidence>
<dbReference type="PANTHER" id="PTHR33202">
    <property type="entry name" value="ZINC UPTAKE REGULATION PROTEIN"/>
    <property type="match status" value="1"/>
</dbReference>
<dbReference type="EMBL" id="QEAS01000041">
    <property type="protein sequence ID" value="PWG78009.1"/>
    <property type="molecule type" value="Genomic_DNA"/>
</dbReference>
<dbReference type="GO" id="GO:0000976">
    <property type="term" value="F:transcription cis-regulatory region binding"/>
    <property type="evidence" value="ECO:0007669"/>
    <property type="project" value="TreeGrafter"/>
</dbReference>
<dbReference type="Pfam" id="PF01475">
    <property type="entry name" value="FUR"/>
    <property type="match status" value="1"/>
</dbReference>
<evidence type="ECO:0000313" key="2">
    <source>
        <dbReference type="EMBL" id="PWG78009.1"/>
    </source>
</evidence>
<feature type="binding site" evidence="1">
    <location>
        <position position="97"/>
    </location>
    <ligand>
        <name>Zn(2+)</name>
        <dbReference type="ChEBI" id="CHEBI:29105"/>
    </ligand>
</feature>
<reference evidence="2 3" key="1">
    <citation type="submission" date="2018-04" db="EMBL/GenBank/DDBJ databases">
        <title>Pedobacter chongqingensis sp. nov., isolated from a rottenly hemp rope.</title>
        <authorList>
            <person name="Cai Y."/>
        </authorList>
    </citation>
    <scope>NUCLEOTIDE SEQUENCE [LARGE SCALE GENOMIC DNA]</scope>
    <source>
        <strain evidence="2 3">FJ4-8</strain>
    </source>
</reference>
<dbReference type="OrthoDB" id="594893at2"/>
<dbReference type="GO" id="GO:1900376">
    <property type="term" value="P:regulation of secondary metabolite biosynthetic process"/>
    <property type="evidence" value="ECO:0007669"/>
    <property type="project" value="TreeGrafter"/>
</dbReference>
<proteinExistence type="predicted"/>
<organism evidence="2 3">
    <name type="scientific">Pararcticibacter amylolyticus</name>
    <dbReference type="NCBI Taxonomy" id="2173175"/>
    <lineage>
        <taxon>Bacteria</taxon>
        <taxon>Pseudomonadati</taxon>
        <taxon>Bacteroidota</taxon>
        <taxon>Sphingobacteriia</taxon>
        <taxon>Sphingobacteriales</taxon>
        <taxon>Sphingobacteriaceae</taxon>
        <taxon>Pararcticibacter</taxon>
    </lineage>
</organism>
<dbReference type="SUPFAM" id="SSF46785">
    <property type="entry name" value="Winged helix' DNA-binding domain"/>
    <property type="match status" value="1"/>
</dbReference>
<comment type="cofactor">
    <cofactor evidence="1">
        <name>Zn(2+)</name>
        <dbReference type="ChEBI" id="CHEBI:29105"/>
    </cofactor>
    <text evidence="1">Binds 1 zinc ion per subunit.</text>
</comment>
<name>A0A2U2PA52_9SPHI</name>
<keyword evidence="1" id="KW-0862">Zinc</keyword>
<feature type="binding site" evidence="1">
    <location>
        <position position="136"/>
    </location>
    <ligand>
        <name>Zn(2+)</name>
        <dbReference type="ChEBI" id="CHEBI:29105"/>
    </ligand>
</feature>
<feature type="binding site" evidence="1">
    <location>
        <position position="100"/>
    </location>
    <ligand>
        <name>Zn(2+)</name>
        <dbReference type="ChEBI" id="CHEBI:29105"/>
    </ligand>
</feature>
<dbReference type="PANTHER" id="PTHR33202:SF22">
    <property type="entry name" value="HYDROGEN PEROXIDE SENSITIVE REPRESSOR"/>
    <property type="match status" value="1"/>
</dbReference>
<dbReference type="GO" id="GO:0045892">
    <property type="term" value="P:negative regulation of DNA-templated transcription"/>
    <property type="evidence" value="ECO:0007669"/>
    <property type="project" value="TreeGrafter"/>
</dbReference>
<protein>
    <submittedName>
        <fullName evidence="2">Transcriptional repressor</fullName>
    </submittedName>
</protein>
<gene>
    <name evidence="2" type="ORF">DDR33_24500</name>
</gene>
<sequence>MDQNIEQILGAKGVKPTAMRNLVLDLLLKQKTAVSLAEMEKELSPVDRITVYRTLKTFEEHGLVHSVEDGTGATKFALCDTSCMNASHQDLHIHFHCIRCKSTVCLPAVSIPLISLPDKYQRIETELLVKGVCPDCAG</sequence>
<dbReference type="GO" id="GO:0008270">
    <property type="term" value="F:zinc ion binding"/>
    <property type="evidence" value="ECO:0007669"/>
    <property type="project" value="TreeGrafter"/>
</dbReference>